<dbReference type="AlphaFoldDB" id="L1LDH3"/>
<comment type="caution">
    <text evidence="4">The sequence shown here is derived from an EMBL/GenBank/DDBJ whole genome shotgun (WGS) entry which is preliminary data.</text>
</comment>
<proteinExistence type="predicted"/>
<dbReference type="OrthoDB" id="66964at2759"/>
<keyword evidence="1" id="KW-0479">Metal-binding</keyword>
<reference evidence="4 5" key="1">
    <citation type="journal article" date="2012" name="BMC Genomics">
        <title>Comparative genomic analysis and phylogenetic position of Theileria equi.</title>
        <authorList>
            <person name="Kappmeyer L.S."/>
            <person name="Thiagarajan M."/>
            <person name="Herndon D.R."/>
            <person name="Ramsay J.D."/>
            <person name="Caler E."/>
            <person name="Djikeng A."/>
            <person name="Gillespie J.J."/>
            <person name="Lau A.O."/>
            <person name="Roalson E.H."/>
            <person name="Silva J.C."/>
            <person name="Silva M.G."/>
            <person name="Suarez C.E."/>
            <person name="Ueti M.W."/>
            <person name="Nene V.M."/>
            <person name="Mealey R.H."/>
            <person name="Knowles D.P."/>
            <person name="Brayton K.A."/>
        </authorList>
    </citation>
    <scope>NUCLEOTIDE SEQUENCE [LARGE SCALE GENOMIC DNA]</scope>
    <source>
        <strain evidence="4 5">WA</strain>
    </source>
</reference>
<keyword evidence="2" id="KW-0408">Iron</keyword>
<dbReference type="InterPro" id="IPR036671">
    <property type="entry name" value="DPH_MB_sf"/>
</dbReference>
<dbReference type="PROSITE" id="PS51074">
    <property type="entry name" value="DPH_MB"/>
    <property type="match status" value="1"/>
</dbReference>
<dbReference type="eggNOG" id="KOG2923">
    <property type="taxonomic scope" value="Eukaryota"/>
</dbReference>
<evidence type="ECO:0000256" key="1">
    <source>
        <dbReference type="ARBA" id="ARBA00022723"/>
    </source>
</evidence>
<dbReference type="VEuPathDB" id="PiroplasmaDB:BEWA_053690"/>
<dbReference type="InterPro" id="IPR007872">
    <property type="entry name" value="DPH_MB_dom"/>
</dbReference>
<evidence type="ECO:0000313" key="4">
    <source>
        <dbReference type="EMBL" id="EKX73314.1"/>
    </source>
</evidence>
<feature type="domain" description="DPH-type MB" evidence="3">
    <location>
        <begin position="32"/>
        <end position="88"/>
    </location>
</feature>
<evidence type="ECO:0000259" key="3">
    <source>
        <dbReference type="PROSITE" id="PS51074"/>
    </source>
</evidence>
<dbReference type="KEGG" id="beq:BEWA_053690"/>
<organism evidence="4 5">
    <name type="scientific">Theileria equi strain WA</name>
    <dbReference type="NCBI Taxonomy" id="1537102"/>
    <lineage>
        <taxon>Eukaryota</taxon>
        <taxon>Sar</taxon>
        <taxon>Alveolata</taxon>
        <taxon>Apicomplexa</taxon>
        <taxon>Aconoidasida</taxon>
        <taxon>Piroplasmida</taxon>
        <taxon>Theileriidae</taxon>
        <taxon>Theileria</taxon>
    </lineage>
</organism>
<accession>L1LDH3</accession>
<keyword evidence="5" id="KW-1185">Reference proteome</keyword>
<dbReference type="Proteomes" id="UP000031512">
    <property type="component" value="Unassembled WGS sequence"/>
</dbReference>
<dbReference type="STRING" id="1537102.L1LDH3"/>
<dbReference type="RefSeq" id="XP_004832766.1">
    <property type="nucleotide sequence ID" value="XM_004832709.1"/>
</dbReference>
<protein>
    <recommendedName>
        <fullName evidence="3">DPH-type MB domain-containing protein</fullName>
    </recommendedName>
</protein>
<dbReference type="Pfam" id="PF05207">
    <property type="entry name" value="Zn_ribbon_CSL"/>
    <property type="match status" value="1"/>
</dbReference>
<dbReference type="GeneID" id="15802921"/>
<dbReference type="SUPFAM" id="SSF144217">
    <property type="entry name" value="CSL zinc finger"/>
    <property type="match status" value="1"/>
</dbReference>
<evidence type="ECO:0000313" key="5">
    <source>
        <dbReference type="Proteomes" id="UP000031512"/>
    </source>
</evidence>
<dbReference type="GO" id="GO:0046872">
    <property type="term" value="F:metal ion binding"/>
    <property type="evidence" value="ECO:0007669"/>
    <property type="project" value="UniProtKB-KW"/>
</dbReference>
<name>L1LDH3_THEEQ</name>
<sequence length="107" mass="11859">MGSVTKTTTTETSGQLEITKEGNIATFTENLVYETVKLDECEYDPDSETFYYLCPCGDIFELTLDSLIQGDVVAECPSCSLRIRVELEPGDLDPYTRERGNASVDNS</sequence>
<gene>
    <name evidence="4" type="ORF">BEWA_053690</name>
</gene>
<dbReference type="EMBL" id="ACOU01000003">
    <property type="protein sequence ID" value="EKX73314.1"/>
    <property type="molecule type" value="Genomic_DNA"/>
</dbReference>
<dbReference type="Gene3D" id="3.10.660.10">
    <property type="entry name" value="DPH Zinc finger"/>
    <property type="match status" value="1"/>
</dbReference>
<evidence type="ECO:0000256" key="2">
    <source>
        <dbReference type="ARBA" id="ARBA00023004"/>
    </source>
</evidence>